<accession>A0A7U9PVN9</accession>
<dbReference type="AlphaFoldDB" id="A0A7U9PVN9"/>
<organism evidence="8 9">
    <name type="scientific">Streptomyces chrestomyceticus JCM 4735</name>
    <dbReference type="NCBI Taxonomy" id="1306181"/>
    <lineage>
        <taxon>Bacteria</taxon>
        <taxon>Bacillati</taxon>
        <taxon>Actinomycetota</taxon>
        <taxon>Actinomycetes</taxon>
        <taxon>Kitasatosporales</taxon>
        <taxon>Streptomycetaceae</taxon>
        <taxon>Streptomyces</taxon>
    </lineage>
</organism>
<evidence type="ECO:0000256" key="4">
    <source>
        <dbReference type="ARBA" id="ARBA00023002"/>
    </source>
</evidence>
<dbReference type="PANTHER" id="PTHR46696">
    <property type="entry name" value="P450, PUTATIVE (EUROFUNG)-RELATED"/>
    <property type="match status" value="1"/>
</dbReference>
<proteinExistence type="inferred from homology"/>
<keyword evidence="4" id="KW-0560">Oxidoreductase</keyword>
<gene>
    <name evidence="8" type="ORF">OEIGOIKO_00452</name>
</gene>
<keyword evidence="5" id="KW-0408">Iron</keyword>
<dbReference type="GO" id="GO:0016705">
    <property type="term" value="F:oxidoreductase activity, acting on paired donors, with incorporation or reduction of molecular oxygen"/>
    <property type="evidence" value="ECO:0007669"/>
    <property type="project" value="InterPro"/>
</dbReference>
<reference evidence="8 9" key="1">
    <citation type="submission" date="2018-11" db="EMBL/GenBank/DDBJ databases">
        <title>Whole genome sequence of Streptomyces chrestomyceticus NBRC 13444(T).</title>
        <authorList>
            <person name="Komaki H."/>
            <person name="Tamura T."/>
        </authorList>
    </citation>
    <scope>NUCLEOTIDE SEQUENCE [LARGE SCALE GENOMIC DNA]</scope>
    <source>
        <strain evidence="8 9">NBRC 13444</strain>
    </source>
</reference>
<evidence type="ECO:0000313" key="9">
    <source>
        <dbReference type="Proteomes" id="UP000287830"/>
    </source>
</evidence>
<comment type="caution">
    <text evidence="8">The sequence shown here is derived from an EMBL/GenBank/DDBJ whole genome shotgun (WGS) entry which is preliminary data.</text>
</comment>
<dbReference type="Gene3D" id="1.10.630.10">
    <property type="entry name" value="Cytochrome P450"/>
    <property type="match status" value="1"/>
</dbReference>
<keyword evidence="2" id="KW-0349">Heme</keyword>
<dbReference type="InterPro" id="IPR001128">
    <property type="entry name" value="Cyt_P450"/>
</dbReference>
<evidence type="ECO:0000256" key="1">
    <source>
        <dbReference type="ARBA" id="ARBA00010617"/>
    </source>
</evidence>
<dbReference type="SUPFAM" id="SSF48264">
    <property type="entry name" value="Cytochrome P450"/>
    <property type="match status" value="1"/>
</dbReference>
<dbReference type="PRINTS" id="PR00359">
    <property type="entry name" value="BP450"/>
</dbReference>
<dbReference type="PANTHER" id="PTHR46696:SF1">
    <property type="entry name" value="CYTOCHROME P450 YJIB-RELATED"/>
    <property type="match status" value="1"/>
</dbReference>
<sequence>MSRTEAAAPDAPVPDAAPETLIPVPETAPGTAGPPCAYARLRTEAPVVKAQLPNGETGWLISRYEDARAAFADPRLVRPLLSAWPPREGADAPPPCLPTFLEMTGAHHERVRRTVLPMFGRRQLSFMESRIRAMAGELVDTMVAGAAGGTADLVASYAEPLPLRVLCETVGLPYEDREIYLPHTLALLGAAGLTMEEVLAALYALQDYAADLIARKERDGDGEDYIRLLLALARRPDSEITRDDVVSFVVTMLMAGYKTNIQHTGNALLALLTHPEQLRTLRAAPERIPTAVEELLRYVPLMNAINILVATEDFTLHGQHIRAGDAVVPVPASANRDPAAFAEPDRLDLARTPNPHIAFGHGPHACTGGNLTRMQLTIAIQVLLERLPDLELAVPAESIDWDESTPLRAPARLPVRW</sequence>
<dbReference type="Proteomes" id="UP000287830">
    <property type="component" value="Unassembled WGS sequence"/>
</dbReference>
<dbReference type="GeneID" id="95619530"/>
<feature type="region of interest" description="Disordered" evidence="7">
    <location>
        <begin position="1"/>
        <end position="29"/>
    </location>
</feature>
<dbReference type="Pfam" id="PF00067">
    <property type="entry name" value="p450"/>
    <property type="match status" value="1"/>
</dbReference>
<dbReference type="OrthoDB" id="3435869at2"/>
<dbReference type="InterPro" id="IPR036396">
    <property type="entry name" value="Cyt_P450_sf"/>
</dbReference>
<evidence type="ECO:0000256" key="6">
    <source>
        <dbReference type="ARBA" id="ARBA00023033"/>
    </source>
</evidence>
<dbReference type="GO" id="GO:0005506">
    <property type="term" value="F:iron ion binding"/>
    <property type="evidence" value="ECO:0007669"/>
    <property type="project" value="InterPro"/>
</dbReference>
<dbReference type="GO" id="GO:0020037">
    <property type="term" value="F:heme binding"/>
    <property type="evidence" value="ECO:0007669"/>
    <property type="project" value="InterPro"/>
</dbReference>
<evidence type="ECO:0000256" key="7">
    <source>
        <dbReference type="SAM" id="MobiDB-lite"/>
    </source>
</evidence>
<name>A0A7U9PVN9_9ACTN</name>
<keyword evidence="6" id="KW-0503">Monooxygenase</keyword>
<dbReference type="InterPro" id="IPR002397">
    <property type="entry name" value="Cyt_P450_B"/>
</dbReference>
<dbReference type="CDD" id="cd11029">
    <property type="entry name" value="CYP107-like"/>
    <property type="match status" value="1"/>
</dbReference>
<dbReference type="FunFam" id="1.10.630.10:FF:000018">
    <property type="entry name" value="Cytochrome P450 monooxygenase"/>
    <property type="match status" value="1"/>
</dbReference>
<evidence type="ECO:0000256" key="2">
    <source>
        <dbReference type="ARBA" id="ARBA00022617"/>
    </source>
</evidence>
<evidence type="ECO:0000313" key="8">
    <source>
        <dbReference type="EMBL" id="GCD32735.1"/>
    </source>
</evidence>
<dbReference type="RefSeq" id="WP_125043335.1">
    <property type="nucleotide sequence ID" value="NZ_BHZC01000001.1"/>
</dbReference>
<protein>
    <submittedName>
        <fullName evidence="8">Cytochrome P450</fullName>
    </submittedName>
</protein>
<feature type="compositionally biased region" description="Low complexity" evidence="7">
    <location>
        <begin position="1"/>
        <end position="18"/>
    </location>
</feature>
<dbReference type="GO" id="GO:0004497">
    <property type="term" value="F:monooxygenase activity"/>
    <property type="evidence" value="ECO:0007669"/>
    <property type="project" value="UniProtKB-KW"/>
</dbReference>
<evidence type="ECO:0000256" key="3">
    <source>
        <dbReference type="ARBA" id="ARBA00022723"/>
    </source>
</evidence>
<evidence type="ECO:0000256" key="5">
    <source>
        <dbReference type="ARBA" id="ARBA00023004"/>
    </source>
</evidence>
<dbReference type="EMBL" id="BHZC01000001">
    <property type="protein sequence ID" value="GCD32735.1"/>
    <property type="molecule type" value="Genomic_DNA"/>
</dbReference>
<comment type="similarity">
    <text evidence="1">Belongs to the cytochrome P450 family.</text>
</comment>
<keyword evidence="3" id="KW-0479">Metal-binding</keyword>